<keyword evidence="2" id="KW-1185">Reference proteome</keyword>
<dbReference type="Pfam" id="PF07799">
    <property type="entry name" value="DUF1643"/>
    <property type="match status" value="1"/>
</dbReference>
<gene>
    <name evidence="1" type="ORF">ACFQ5T_05315</name>
</gene>
<protein>
    <submittedName>
        <fullName evidence="1">DUF1643 domain-containing protein</fullName>
    </submittedName>
</protein>
<dbReference type="EMBL" id="JBHTOM010000006">
    <property type="protein sequence ID" value="MFD1549105.1"/>
    <property type="molecule type" value="Genomic_DNA"/>
</dbReference>
<dbReference type="Proteomes" id="UP001597195">
    <property type="component" value="Unassembled WGS sequence"/>
</dbReference>
<reference evidence="2" key="1">
    <citation type="journal article" date="2019" name="Int. J. Syst. Evol. Microbiol.">
        <title>The Global Catalogue of Microorganisms (GCM) 10K type strain sequencing project: providing services to taxonomists for standard genome sequencing and annotation.</title>
        <authorList>
            <consortium name="The Broad Institute Genomics Platform"/>
            <consortium name="The Broad Institute Genome Sequencing Center for Infectious Disease"/>
            <person name="Wu L."/>
            <person name="Ma J."/>
        </authorList>
    </citation>
    <scope>NUCLEOTIDE SEQUENCE [LARGE SCALE GENOMIC DNA]</scope>
    <source>
        <strain evidence="2">CCM 8906</strain>
    </source>
</reference>
<proteinExistence type="predicted"/>
<dbReference type="RefSeq" id="WP_164508853.1">
    <property type="nucleotide sequence ID" value="NZ_JBHTOM010000006.1"/>
</dbReference>
<dbReference type="InterPro" id="IPR012441">
    <property type="entry name" value="DUF1643"/>
</dbReference>
<name>A0ABW4H2W3_9LACO</name>
<evidence type="ECO:0000313" key="1">
    <source>
        <dbReference type="EMBL" id="MFD1549105.1"/>
    </source>
</evidence>
<comment type="caution">
    <text evidence="1">The sequence shown here is derived from an EMBL/GenBank/DDBJ whole genome shotgun (WGS) entry which is preliminary data.</text>
</comment>
<organism evidence="1 2">
    <name type="scientific">Levilactobacillus fuyuanensis</name>
    <dbReference type="NCBI Taxonomy" id="2486022"/>
    <lineage>
        <taxon>Bacteria</taxon>
        <taxon>Bacillati</taxon>
        <taxon>Bacillota</taxon>
        <taxon>Bacilli</taxon>
        <taxon>Lactobacillales</taxon>
        <taxon>Lactobacillaceae</taxon>
        <taxon>Levilactobacillus</taxon>
    </lineage>
</organism>
<sequence>MDYKYSYDVDSIKCDPISNTFYRYELQILLKTATSDSKEAIVLMMNPSNANGDTSDATTNQLLMCRKYNKFTIFNILPFSGQATELPENDALLKQVKGKEDFLKTNHRKIINYINSNKNADILFATGQFNRNCQRAVSLREDIDKDILKMFYTEYNSICEFAFKELNDSNRIHVVSSCGKPIKNGLGRHPSRSAFDIQEANFEESTKNSNLHYKLKVKNSPI</sequence>
<evidence type="ECO:0000313" key="2">
    <source>
        <dbReference type="Proteomes" id="UP001597195"/>
    </source>
</evidence>
<accession>A0ABW4H2W3</accession>